<evidence type="ECO:0000256" key="3">
    <source>
        <dbReference type="ARBA" id="ARBA00023002"/>
    </source>
</evidence>
<keyword evidence="6" id="KW-1185">Reference proteome</keyword>
<organism evidence="5 6">
    <name type="scientific">Marasmius crinis-equi</name>
    <dbReference type="NCBI Taxonomy" id="585013"/>
    <lineage>
        <taxon>Eukaryota</taxon>
        <taxon>Fungi</taxon>
        <taxon>Dikarya</taxon>
        <taxon>Basidiomycota</taxon>
        <taxon>Agaricomycotina</taxon>
        <taxon>Agaricomycetes</taxon>
        <taxon>Agaricomycetidae</taxon>
        <taxon>Agaricales</taxon>
        <taxon>Marasmiineae</taxon>
        <taxon>Marasmiaceae</taxon>
        <taxon>Marasmius</taxon>
    </lineage>
</organism>
<accession>A0ABR3FR19</accession>
<dbReference type="PROSITE" id="PS51257">
    <property type="entry name" value="PROKAR_LIPOPROTEIN"/>
    <property type="match status" value="1"/>
</dbReference>
<dbReference type="EMBL" id="JBAHYK010000150">
    <property type="protein sequence ID" value="KAL0577547.1"/>
    <property type="molecule type" value="Genomic_DNA"/>
</dbReference>
<dbReference type="Pfam" id="PF01494">
    <property type="entry name" value="FAD_binding_3"/>
    <property type="match status" value="1"/>
</dbReference>
<proteinExistence type="predicted"/>
<keyword evidence="2" id="KW-0274">FAD</keyword>
<dbReference type="Gene3D" id="3.50.50.60">
    <property type="entry name" value="FAD/NAD(P)-binding domain"/>
    <property type="match status" value="1"/>
</dbReference>
<dbReference type="InterPro" id="IPR036188">
    <property type="entry name" value="FAD/NAD-bd_sf"/>
</dbReference>
<comment type="caution">
    <text evidence="5">The sequence shown here is derived from an EMBL/GenBank/DDBJ whole genome shotgun (WGS) entry which is preliminary data.</text>
</comment>
<name>A0ABR3FR19_9AGAR</name>
<evidence type="ECO:0000313" key="5">
    <source>
        <dbReference type="EMBL" id="KAL0577547.1"/>
    </source>
</evidence>
<dbReference type="Proteomes" id="UP001465976">
    <property type="component" value="Unassembled WGS sequence"/>
</dbReference>
<keyword evidence="3" id="KW-0560">Oxidoreductase</keyword>
<reference evidence="5 6" key="1">
    <citation type="submission" date="2024-02" db="EMBL/GenBank/DDBJ databases">
        <title>A draft genome for the cacao thread blight pathogen Marasmius crinis-equi.</title>
        <authorList>
            <person name="Cohen S.P."/>
            <person name="Baruah I.K."/>
            <person name="Amoako-Attah I."/>
            <person name="Bukari Y."/>
            <person name="Meinhardt L.W."/>
            <person name="Bailey B.A."/>
        </authorList>
    </citation>
    <scope>NUCLEOTIDE SEQUENCE [LARGE SCALE GENOMIC DNA]</scope>
    <source>
        <strain evidence="5 6">GH-76</strain>
    </source>
</reference>
<dbReference type="InterPro" id="IPR051104">
    <property type="entry name" value="FAD_monoxygenase"/>
</dbReference>
<evidence type="ECO:0000256" key="2">
    <source>
        <dbReference type="ARBA" id="ARBA00022827"/>
    </source>
</evidence>
<evidence type="ECO:0000259" key="4">
    <source>
        <dbReference type="Pfam" id="PF01494"/>
    </source>
</evidence>
<gene>
    <name evidence="5" type="ORF">V5O48_004445</name>
</gene>
<dbReference type="SUPFAM" id="SSF51905">
    <property type="entry name" value="FAD/NAD(P)-binding domain"/>
    <property type="match status" value="1"/>
</dbReference>
<feature type="domain" description="FAD-binding" evidence="4">
    <location>
        <begin position="10"/>
        <end position="387"/>
    </location>
</feature>
<dbReference type="PANTHER" id="PTHR46720">
    <property type="entry name" value="HYDROXYLASE, PUTATIVE (AFU_ORTHOLOGUE AFUA_3G01460)-RELATED"/>
    <property type="match status" value="1"/>
</dbReference>
<evidence type="ECO:0000313" key="6">
    <source>
        <dbReference type="Proteomes" id="UP001465976"/>
    </source>
</evidence>
<evidence type="ECO:0000256" key="1">
    <source>
        <dbReference type="ARBA" id="ARBA00022630"/>
    </source>
</evidence>
<dbReference type="PRINTS" id="PR00420">
    <property type="entry name" value="RNGMNOXGNASE"/>
</dbReference>
<sequence length="451" mass="50501">MARMEEAKLRIAICGGGIGGLSLACALMKHPSISFTVFESSTTFSPFKGAGVGMWPRAWSILEEIGLSEDLEKVASNSSASAGEPISFALRKSDQEKGRCFLRITPEQGRMISFYRPQFQETLLQRVPSRCIRFSKCLVFYSRDKRTGRIVLYFRDGSTDTCDVLVGADGLKSPTRACLYRELVDRARASGSCPAALAELESVVEPEYTGTVVYRAIVEVGKESTSPQLPPEPTMYLGRNATIVVYPVGNEGIVNLSLYRFWDDIQGSKYQGPWSEPVHSDEVYTVSSFENWEPDAQEWLKCFHNPTKWAVHTVKTLPTFAAHHVVLLGDAAHAYAPHQGVGAGQAIEDAYVLAELLGHPSITLHTVSRALEVYDGIRRPWANEVAKRCQFNGRCYGLHFDNFPFENASPCDTEQKLDEMGDRLLEGWDWCWRTSVRHSLDDALRKLRDWQ</sequence>
<dbReference type="PANTHER" id="PTHR46720:SF3">
    <property type="entry name" value="FAD-BINDING DOMAIN-CONTAINING PROTEIN-RELATED"/>
    <property type="match status" value="1"/>
</dbReference>
<keyword evidence="1" id="KW-0285">Flavoprotein</keyword>
<dbReference type="InterPro" id="IPR002938">
    <property type="entry name" value="FAD-bd"/>
</dbReference>
<protein>
    <recommendedName>
        <fullName evidence="4">FAD-binding domain-containing protein</fullName>
    </recommendedName>
</protein>
<dbReference type="SUPFAM" id="SSF54373">
    <property type="entry name" value="FAD-linked reductases, C-terminal domain"/>
    <property type="match status" value="1"/>
</dbReference>